<gene>
    <name evidence="1" type="ORF">LCGC14_1352790</name>
</gene>
<accession>A0A0F9NCN6</accession>
<dbReference type="EMBL" id="LAZR01008377">
    <property type="protein sequence ID" value="KKM79152.1"/>
    <property type="molecule type" value="Genomic_DNA"/>
</dbReference>
<proteinExistence type="predicted"/>
<name>A0A0F9NCN6_9ZZZZ</name>
<organism evidence="1">
    <name type="scientific">marine sediment metagenome</name>
    <dbReference type="NCBI Taxonomy" id="412755"/>
    <lineage>
        <taxon>unclassified sequences</taxon>
        <taxon>metagenomes</taxon>
        <taxon>ecological metagenomes</taxon>
    </lineage>
</organism>
<comment type="caution">
    <text evidence="1">The sequence shown here is derived from an EMBL/GenBank/DDBJ whole genome shotgun (WGS) entry which is preliminary data.</text>
</comment>
<dbReference type="AlphaFoldDB" id="A0A0F9NCN6"/>
<reference evidence="1" key="1">
    <citation type="journal article" date="2015" name="Nature">
        <title>Complex archaea that bridge the gap between prokaryotes and eukaryotes.</title>
        <authorList>
            <person name="Spang A."/>
            <person name="Saw J.H."/>
            <person name="Jorgensen S.L."/>
            <person name="Zaremba-Niedzwiedzka K."/>
            <person name="Martijn J."/>
            <person name="Lind A.E."/>
            <person name="van Eijk R."/>
            <person name="Schleper C."/>
            <person name="Guy L."/>
            <person name="Ettema T.J."/>
        </authorList>
    </citation>
    <scope>NUCLEOTIDE SEQUENCE</scope>
</reference>
<sequence length="111" mass="13213">MDLFTKLEQYIDYNNSYSLKKALTTLNREFDLAISRNDSMQAKTVIDATKKLYDKLSRTYRESEDYSETMSYYQKLIAKQMRSFIAYMLQKLKIEFGVPDYEQEIEQTIGI</sequence>
<evidence type="ECO:0000313" key="1">
    <source>
        <dbReference type="EMBL" id="KKM79152.1"/>
    </source>
</evidence>
<protein>
    <submittedName>
        <fullName evidence="1">Uncharacterized protein</fullName>
    </submittedName>
</protein>